<feature type="region of interest" description="Disordered" evidence="1">
    <location>
        <begin position="295"/>
        <end position="315"/>
    </location>
</feature>
<feature type="compositionally biased region" description="Low complexity" evidence="1">
    <location>
        <begin position="82"/>
        <end position="94"/>
    </location>
</feature>
<organism evidence="3 4">
    <name type="scientific">Leucobacter luti</name>
    <dbReference type="NCBI Taxonomy" id="340320"/>
    <lineage>
        <taxon>Bacteria</taxon>
        <taxon>Bacillati</taxon>
        <taxon>Actinomycetota</taxon>
        <taxon>Actinomycetes</taxon>
        <taxon>Micrococcales</taxon>
        <taxon>Microbacteriaceae</taxon>
        <taxon>Leucobacter</taxon>
    </lineage>
</organism>
<protein>
    <submittedName>
        <fullName evidence="3">Uncharacterized protein</fullName>
    </submittedName>
</protein>
<dbReference type="RefSeq" id="WP_130455243.1">
    <property type="nucleotide sequence ID" value="NZ_QYAG01000003.1"/>
</dbReference>
<feature type="compositionally biased region" description="Pro residues" evidence="1">
    <location>
        <begin position="95"/>
        <end position="122"/>
    </location>
</feature>
<evidence type="ECO:0000313" key="3">
    <source>
        <dbReference type="EMBL" id="RZT61107.1"/>
    </source>
</evidence>
<accession>A0A4Q7TMA0</accession>
<gene>
    <name evidence="3" type="ORF">EV139_2858</name>
</gene>
<evidence type="ECO:0000313" key="4">
    <source>
        <dbReference type="Proteomes" id="UP000291832"/>
    </source>
</evidence>
<feature type="compositionally biased region" description="Basic and acidic residues" evidence="1">
    <location>
        <begin position="66"/>
        <end position="81"/>
    </location>
</feature>
<sequence length="490" mass="50125">MSEQDQQRPLTRRELRLREMGETGALDLSEVAEPAPQAPAATPPATPAAAPAEQGEIEISPLNEDGTPRSRREMRQLREEALAAQAAASAAVAPPTTPEPVEAPPAPEAAPAPVAEPEPPVEAAPAAEPVPAAPAEPSAEPAPAAPVTGEIDFDSLMSPPTEPFTVDELRAAEQTTADAEPDAAGESAPAIEDPEPAAPEHTADDAPSDAADTPAQKKRRFPWQRNRDEAEPIEGEAAAEPAPEPVEIPVEVVPAAPVEETVVAEVIPEPEVAAETVAMPAAAPPVVEVEPIAPAAEPEPPATPKASYSFPDIAPPEEWRSVFDDASRNPSAQPGTESQGDFDDLISRAVAQEGALGATNTSALILPTMPEDTGGLTGPLGGTGELYVTGSLKLPKSLGETGGHSALHDSIEIDPITGAETGDPQATGQGPAPVSARHAVSARMDSSIPVVAKPAKERSKLPLVLSLTGGGLLLAVVALGIWGASNGMFG</sequence>
<feature type="region of interest" description="Disordered" evidence="1">
    <location>
        <begin position="1"/>
        <end position="246"/>
    </location>
</feature>
<name>A0A4Q7TMA0_9MICO</name>
<dbReference type="EMBL" id="SHKI01000007">
    <property type="protein sequence ID" value="RZT61107.1"/>
    <property type="molecule type" value="Genomic_DNA"/>
</dbReference>
<feature type="compositionally biased region" description="Basic and acidic residues" evidence="1">
    <location>
        <begin position="11"/>
        <end position="21"/>
    </location>
</feature>
<keyword evidence="4" id="KW-1185">Reference proteome</keyword>
<comment type="caution">
    <text evidence="3">The sequence shown here is derived from an EMBL/GenBank/DDBJ whole genome shotgun (WGS) entry which is preliminary data.</text>
</comment>
<keyword evidence="2" id="KW-0812">Transmembrane</keyword>
<proteinExistence type="predicted"/>
<dbReference type="AlphaFoldDB" id="A0A4Q7TMA0"/>
<evidence type="ECO:0000256" key="1">
    <source>
        <dbReference type="SAM" id="MobiDB-lite"/>
    </source>
</evidence>
<evidence type="ECO:0000256" key="2">
    <source>
        <dbReference type="SAM" id="Phobius"/>
    </source>
</evidence>
<reference evidence="3 4" key="1">
    <citation type="journal article" date="2015" name="Stand. Genomic Sci.">
        <title>Genomic Encyclopedia of Bacterial and Archaeal Type Strains, Phase III: the genomes of soil and plant-associated and newly described type strains.</title>
        <authorList>
            <person name="Whitman W.B."/>
            <person name="Woyke T."/>
            <person name="Klenk H.P."/>
            <person name="Zhou Y."/>
            <person name="Lilburn T.G."/>
            <person name="Beck B.J."/>
            <person name="De Vos P."/>
            <person name="Vandamme P."/>
            <person name="Eisen J.A."/>
            <person name="Garrity G."/>
            <person name="Hugenholtz P."/>
            <person name="Kyrpides N.C."/>
        </authorList>
    </citation>
    <scope>NUCLEOTIDE SEQUENCE [LARGE SCALE GENOMIC DNA]</scope>
    <source>
        <strain evidence="3 4">RF6</strain>
    </source>
</reference>
<dbReference type="Proteomes" id="UP000291832">
    <property type="component" value="Unassembled WGS sequence"/>
</dbReference>
<keyword evidence="2" id="KW-1133">Transmembrane helix</keyword>
<feature type="compositionally biased region" description="Low complexity" evidence="1">
    <location>
        <begin position="235"/>
        <end position="246"/>
    </location>
</feature>
<feature type="compositionally biased region" description="Low complexity" evidence="1">
    <location>
        <begin position="123"/>
        <end position="147"/>
    </location>
</feature>
<feature type="transmembrane region" description="Helical" evidence="2">
    <location>
        <begin position="463"/>
        <end position="484"/>
    </location>
</feature>
<dbReference type="OrthoDB" id="4991162at2"/>
<keyword evidence="2" id="KW-0472">Membrane</keyword>